<organism evidence="1 2">
    <name type="scientific">Sphaeroforma arctica JP610</name>
    <dbReference type="NCBI Taxonomy" id="667725"/>
    <lineage>
        <taxon>Eukaryota</taxon>
        <taxon>Ichthyosporea</taxon>
        <taxon>Ichthyophonida</taxon>
        <taxon>Sphaeroforma</taxon>
    </lineage>
</organism>
<dbReference type="RefSeq" id="XP_014149309.1">
    <property type="nucleotide sequence ID" value="XM_014293834.1"/>
</dbReference>
<keyword evidence="2" id="KW-1185">Reference proteome</keyword>
<protein>
    <submittedName>
        <fullName evidence="1">Uncharacterized protein</fullName>
    </submittedName>
</protein>
<evidence type="ECO:0000313" key="2">
    <source>
        <dbReference type="Proteomes" id="UP000054560"/>
    </source>
</evidence>
<sequence length="173" mass="20220">MVEHVNGIYDVLIPQAYSHVPKFNDPTLCGWAYEHPLHSTYMWKDYLAGKRVQWFPAAHLRNSWLHHMGDSIDRWMFKFTMRYVLDEELGEKGQVLLVRYLDPSLQSLLKRVHYEVTVYSWPLANVTISFAPFSRLVRIDGLSAFTDSDTRTGRRYPDRVGGVYEQVVGIRIV</sequence>
<dbReference type="Proteomes" id="UP000054560">
    <property type="component" value="Unassembled WGS sequence"/>
</dbReference>
<accession>A0A0L0FF49</accession>
<dbReference type="EMBL" id="KQ243643">
    <property type="protein sequence ID" value="KNC75407.1"/>
    <property type="molecule type" value="Genomic_DNA"/>
</dbReference>
<proteinExistence type="predicted"/>
<reference evidence="1 2" key="1">
    <citation type="submission" date="2011-02" db="EMBL/GenBank/DDBJ databases">
        <title>The Genome Sequence of Sphaeroforma arctica JP610.</title>
        <authorList>
            <consortium name="The Broad Institute Genome Sequencing Platform"/>
            <person name="Russ C."/>
            <person name="Cuomo C."/>
            <person name="Young S.K."/>
            <person name="Zeng Q."/>
            <person name="Gargeya S."/>
            <person name="Alvarado L."/>
            <person name="Berlin A."/>
            <person name="Chapman S.B."/>
            <person name="Chen Z."/>
            <person name="Freedman E."/>
            <person name="Gellesch M."/>
            <person name="Goldberg J."/>
            <person name="Griggs A."/>
            <person name="Gujja S."/>
            <person name="Heilman E."/>
            <person name="Heiman D."/>
            <person name="Howarth C."/>
            <person name="Mehta T."/>
            <person name="Neiman D."/>
            <person name="Pearson M."/>
            <person name="Roberts A."/>
            <person name="Saif S."/>
            <person name="Shea T."/>
            <person name="Shenoy N."/>
            <person name="Sisk P."/>
            <person name="Stolte C."/>
            <person name="Sykes S."/>
            <person name="White J."/>
            <person name="Yandava C."/>
            <person name="Burger G."/>
            <person name="Gray M.W."/>
            <person name="Holland P.W.H."/>
            <person name="King N."/>
            <person name="Lang F.B.F."/>
            <person name="Roger A.J."/>
            <person name="Ruiz-Trillo I."/>
            <person name="Haas B."/>
            <person name="Nusbaum C."/>
            <person name="Birren B."/>
        </authorList>
    </citation>
    <scope>NUCLEOTIDE SEQUENCE [LARGE SCALE GENOMIC DNA]</scope>
    <source>
        <strain evidence="1 2">JP610</strain>
    </source>
</reference>
<evidence type="ECO:0000313" key="1">
    <source>
        <dbReference type="EMBL" id="KNC75407.1"/>
    </source>
</evidence>
<dbReference type="GeneID" id="25912569"/>
<gene>
    <name evidence="1" type="ORF">SARC_12065</name>
</gene>
<dbReference type="AlphaFoldDB" id="A0A0L0FF49"/>
<name>A0A0L0FF49_9EUKA</name>